<sequence length="83" mass="9227">MSMVESQLQFRHPLERMWGSAVSHSRFLLYIGVGCGCIAEFLKFSLSYSGNISGSPDIRVNEVNLASPKFTLKVESGHEFLTS</sequence>
<name>A0A8S9JBI3_BRACR</name>
<reference evidence="1" key="1">
    <citation type="submission" date="2019-12" db="EMBL/GenBank/DDBJ databases">
        <title>Genome sequencing and annotation of Brassica cretica.</title>
        <authorList>
            <person name="Studholme D.J."/>
            <person name="Sarris P.F."/>
        </authorList>
    </citation>
    <scope>NUCLEOTIDE SEQUENCE</scope>
    <source>
        <strain evidence="1">PFS-001/15</strain>
        <tissue evidence="1">Leaf</tissue>
    </source>
</reference>
<proteinExistence type="predicted"/>
<dbReference type="EMBL" id="QGKW02001660">
    <property type="protein sequence ID" value="KAF2579561.1"/>
    <property type="molecule type" value="Genomic_DNA"/>
</dbReference>
<comment type="caution">
    <text evidence="1">The sequence shown here is derived from an EMBL/GenBank/DDBJ whole genome shotgun (WGS) entry which is preliminary data.</text>
</comment>
<evidence type="ECO:0000313" key="1">
    <source>
        <dbReference type="EMBL" id="KAF2579561.1"/>
    </source>
</evidence>
<dbReference type="Proteomes" id="UP000712281">
    <property type="component" value="Unassembled WGS sequence"/>
</dbReference>
<dbReference type="AlphaFoldDB" id="A0A8S9JBI3"/>
<protein>
    <submittedName>
        <fullName evidence="1">Uncharacterized protein</fullName>
    </submittedName>
</protein>
<evidence type="ECO:0000313" key="2">
    <source>
        <dbReference type="Proteomes" id="UP000712281"/>
    </source>
</evidence>
<organism evidence="1 2">
    <name type="scientific">Brassica cretica</name>
    <name type="common">Mustard</name>
    <dbReference type="NCBI Taxonomy" id="69181"/>
    <lineage>
        <taxon>Eukaryota</taxon>
        <taxon>Viridiplantae</taxon>
        <taxon>Streptophyta</taxon>
        <taxon>Embryophyta</taxon>
        <taxon>Tracheophyta</taxon>
        <taxon>Spermatophyta</taxon>
        <taxon>Magnoliopsida</taxon>
        <taxon>eudicotyledons</taxon>
        <taxon>Gunneridae</taxon>
        <taxon>Pentapetalae</taxon>
        <taxon>rosids</taxon>
        <taxon>malvids</taxon>
        <taxon>Brassicales</taxon>
        <taxon>Brassicaceae</taxon>
        <taxon>Brassiceae</taxon>
        <taxon>Brassica</taxon>
    </lineage>
</organism>
<accession>A0A8S9JBI3</accession>
<gene>
    <name evidence="1" type="ORF">F2Q68_00004044</name>
</gene>